<evidence type="ECO:0000313" key="11">
    <source>
        <dbReference type="EMBL" id="QCE14183.1"/>
    </source>
</evidence>
<gene>
    <name evidence="11" type="ORF">DEO72_LG11g1181</name>
</gene>
<dbReference type="InterPro" id="IPR011009">
    <property type="entry name" value="Kinase-like_dom_sf"/>
</dbReference>
<evidence type="ECO:0000256" key="4">
    <source>
        <dbReference type="ARBA" id="ARBA00022737"/>
    </source>
</evidence>
<reference evidence="11 12" key="1">
    <citation type="submission" date="2019-04" db="EMBL/GenBank/DDBJ databases">
        <title>An improved genome assembly and genetic linkage map for asparagus bean, Vigna unguiculata ssp. sesquipedialis.</title>
        <authorList>
            <person name="Xia Q."/>
            <person name="Zhang R."/>
            <person name="Dong Y."/>
        </authorList>
    </citation>
    <scope>NUCLEOTIDE SEQUENCE [LARGE SCALE GENOMIC DNA]</scope>
    <source>
        <tissue evidence="11">Leaf</tissue>
    </source>
</reference>
<dbReference type="Pfam" id="PF00560">
    <property type="entry name" value="LRR_1"/>
    <property type="match status" value="4"/>
</dbReference>
<keyword evidence="4" id="KW-0677">Repeat</keyword>
<dbReference type="AlphaFoldDB" id="A0A4D6NK72"/>
<dbReference type="SUPFAM" id="SSF56112">
    <property type="entry name" value="Protein kinase-like (PK-like)"/>
    <property type="match status" value="1"/>
</dbReference>
<keyword evidence="12" id="KW-1185">Reference proteome</keyword>
<dbReference type="FunFam" id="3.80.10.10:FF:000383">
    <property type="entry name" value="Leucine-rich repeat receptor protein kinase EMS1"/>
    <property type="match status" value="1"/>
</dbReference>
<keyword evidence="5 8" id="KW-1133">Transmembrane helix</keyword>
<feature type="chain" id="PRO_5020035678" evidence="9">
    <location>
        <begin position="23"/>
        <end position="645"/>
    </location>
</feature>
<dbReference type="EMBL" id="CP039355">
    <property type="protein sequence ID" value="QCE14183.1"/>
    <property type="molecule type" value="Genomic_DNA"/>
</dbReference>
<feature type="signal peptide" evidence="9">
    <location>
        <begin position="1"/>
        <end position="22"/>
    </location>
</feature>
<dbReference type="PROSITE" id="PS50011">
    <property type="entry name" value="PROTEIN_KINASE_DOM"/>
    <property type="match status" value="1"/>
</dbReference>
<evidence type="ECO:0000313" key="12">
    <source>
        <dbReference type="Proteomes" id="UP000501690"/>
    </source>
</evidence>
<dbReference type="GO" id="GO:0016020">
    <property type="term" value="C:membrane"/>
    <property type="evidence" value="ECO:0007669"/>
    <property type="project" value="UniProtKB-SubCell"/>
</dbReference>
<proteinExistence type="predicted"/>
<evidence type="ECO:0000256" key="9">
    <source>
        <dbReference type="SAM" id="SignalP"/>
    </source>
</evidence>
<organism evidence="11 12">
    <name type="scientific">Vigna unguiculata</name>
    <name type="common">Cowpea</name>
    <dbReference type="NCBI Taxonomy" id="3917"/>
    <lineage>
        <taxon>Eukaryota</taxon>
        <taxon>Viridiplantae</taxon>
        <taxon>Streptophyta</taxon>
        <taxon>Embryophyta</taxon>
        <taxon>Tracheophyta</taxon>
        <taxon>Spermatophyta</taxon>
        <taxon>Magnoliopsida</taxon>
        <taxon>eudicotyledons</taxon>
        <taxon>Gunneridae</taxon>
        <taxon>Pentapetalae</taxon>
        <taxon>rosids</taxon>
        <taxon>fabids</taxon>
        <taxon>Fabales</taxon>
        <taxon>Fabaceae</taxon>
        <taxon>Papilionoideae</taxon>
        <taxon>50 kb inversion clade</taxon>
        <taxon>NPAAA clade</taxon>
        <taxon>indigoferoid/millettioid clade</taxon>
        <taxon>Phaseoleae</taxon>
        <taxon>Vigna</taxon>
    </lineage>
</organism>
<keyword evidence="2" id="KW-0433">Leucine-rich repeat</keyword>
<evidence type="ECO:0000256" key="5">
    <source>
        <dbReference type="ARBA" id="ARBA00022989"/>
    </source>
</evidence>
<keyword evidence="3 8" id="KW-0812">Transmembrane</keyword>
<protein>
    <submittedName>
        <fullName evidence="11">Protein brassinosteroid insensitive 1</fullName>
    </submittedName>
</protein>
<evidence type="ECO:0000256" key="2">
    <source>
        <dbReference type="ARBA" id="ARBA00022614"/>
    </source>
</evidence>
<keyword evidence="6 8" id="KW-0472">Membrane</keyword>
<dbReference type="GO" id="GO:0005524">
    <property type="term" value="F:ATP binding"/>
    <property type="evidence" value="ECO:0007669"/>
    <property type="project" value="InterPro"/>
</dbReference>
<dbReference type="Pfam" id="PF00069">
    <property type="entry name" value="Pkinase"/>
    <property type="match status" value="1"/>
</dbReference>
<dbReference type="PANTHER" id="PTHR48010:SF22">
    <property type="entry name" value="OS09G0376600 PROTEIN"/>
    <property type="match status" value="1"/>
</dbReference>
<accession>A0A4D6NK72</accession>
<evidence type="ECO:0000256" key="6">
    <source>
        <dbReference type="ARBA" id="ARBA00023136"/>
    </source>
</evidence>
<dbReference type="Proteomes" id="UP000501690">
    <property type="component" value="Linkage Group LG11"/>
</dbReference>
<evidence type="ECO:0000256" key="1">
    <source>
        <dbReference type="ARBA" id="ARBA00004370"/>
    </source>
</evidence>
<feature type="transmembrane region" description="Helical" evidence="8">
    <location>
        <begin position="269"/>
        <end position="291"/>
    </location>
</feature>
<sequence>MSVKPIWVFFNSIFLFLLLANSEEEDTIKALVTFMDKLAPGYVKDPSWGWNLSSDPCIDKWHGVKCHSDNKYVMSVILENFNFGGGLDAGSICIAKSLQILSIKDNNLRDSIPEDIGNCKSLTHLFLSGNQFSGDLPISIVNLRNLIRLHISDNHLTGELPNMVHVSSLKSFVAQNNNFTGEIPRFDFSNLEEFNVSNNNLHGSVPDVRGKFHADSFSGNPNLCGEPLSNACPPPPPPSLPLPRPPSPSPSPPAPPHEKKDKNSFPNDLSIYSGYLVLGLITLIFLTYKLLCKLKTKEKELDVEKKEKAEESVGVVGMASEISHSNGSKKGVGIRSEYSLTSLESGMTTSGLVLLSSRTLRGLQFEDLLGAPAELIRRGKHGSLYKVMLDNGVQLAVKRIKDWGISKQDFQTRMNMIAQAKHPRVLPPVAYYCSQQEKLLAYQYMQNGSLFMLLYAGSESGQSFDWGRRLNVAAKIVEALTYMHEEFLENGIAHGNLKSNNILFDKNMDPCISEYGLMMAENYDEFVISHNKGLKSKDLIAARFKADVYALGMILLELLTGKVIKNDGFDLVKWVNTVVREEWTVEVFDKSLVLQGASEERMMNLLQVALKCLNPSPNDRPSMSQVAVMTNALVEEEEKSISFDT</sequence>
<dbReference type="InterPro" id="IPR032675">
    <property type="entry name" value="LRR_dom_sf"/>
</dbReference>
<dbReference type="InterPro" id="IPR050994">
    <property type="entry name" value="At_inactive_RLKs"/>
</dbReference>
<dbReference type="SUPFAM" id="SSF52058">
    <property type="entry name" value="L domain-like"/>
    <property type="match status" value="1"/>
</dbReference>
<evidence type="ECO:0000259" key="10">
    <source>
        <dbReference type="PROSITE" id="PS50011"/>
    </source>
</evidence>
<dbReference type="Gene3D" id="1.10.510.10">
    <property type="entry name" value="Transferase(Phosphotransferase) domain 1"/>
    <property type="match status" value="1"/>
</dbReference>
<comment type="subcellular location">
    <subcellularLocation>
        <location evidence="1">Membrane</location>
    </subcellularLocation>
</comment>
<evidence type="ECO:0000256" key="8">
    <source>
        <dbReference type="SAM" id="Phobius"/>
    </source>
</evidence>
<dbReference type="PANTHER" id="PTHR48010">
    <property type="entry name" value="OS05G0588300 PROTEIN"/>
    <property type="match status" value="1"/>
</dbReference>
<dbReference type="Gene3D" id="3.80.10.10">
    <property type="entry name" value="Ribonuclease Inhibitor"/>
    <property type="match status" value="2"/>
</dbReference>
<feature type="domain" description="Protein kinase" evidence="10">
    <location>
        <begin position="370"/>
        <end position="634"/>
    </location>
</feature>
<dbReference type="InterPro" id="IPR001611">
    <property type="entry name" value="Leu-rich_rpt"/>
</dbReference>
<evidence type="ECO:0000256" key="7">
    <source>
        <dbReference type="SAM" id="MobiDB-lite"/>
    </source>
</evidence>
<keyword evidence="9" id="KW-0732">Signal</keyword>
<feature type="region of interest" description="Disordered" evidence="7">
    <location>
        <begin position="228"/>
        <end position="264"/>
    </location>
</feature>
<evidence type="ECO:0000256" key="3">
    <source>
        <dbReference type="ARBA" id="ARBA00022692"/>
    </source>
</evidence>
<name>A0A4D6NK72_VIGUN</name>
<dbReference type="InterPro" id="IPR000719">
    <property type="entry name" value="Prot_kinase_dom"/>
</dbReference>
<dbReference type="Gene3D" id="3.30.200.20">
    <property type="entry name" value="Phosphorylase Kinase, domain 1"/>
    <property type="match status" value="1"/>
</dbReference>
<dbReference type="GO" id="GO:0004672">
    <property type="term" value="F:protein kinase activity"/>
    <property type="evidence" value="ECO:0007669"/>
    <property type="project" value="InterPro"/>
</dbReference>
<feature type="compositionally biased region" description="Pro residues" evidence="7">
    <location>
        <begin position="232"/>
        <end position="255"/>
    </location>
</feature>